<gene>
    <name evidence="1" type="ORF">O7A60_11270</name>
</gene>
<proteinExistence type="predicted"/>
<dbReference type="EMBL" id="JAPYKS010000007">
    <property type="protein sequence ID" value="MEI9409345.1"/>
    <property type="molecule type" value="Genomic_DNA"/>
</dbReference>
<evidence type="ECO:0000313" key="1">
    <source>
        <dbReference type="EMBL" id="MEI9409345.1"/>
    </source>
</evidence>
<name>A0ABU8KW68_9HYPH</name>
<dbReference type="Proteomes" id="UP001387293">
    <property type="component" value="Unassembled WGS sequence"/>
</dbReference>
<evidence type="ECO:0008006" key="3">
    <source>
        <dbReference type="Google" id="ProtNLM"/>
    </source>
</evidence>
<comment type="caution">
    <text evidence="1">The sequence shown here is derived from an EMBL/GenBank/DDBJ whole genome shotgun (WGS) entry which is preliminary data.</text>
</comment>
<evidence type="ECO:0000313" key="2">
    <source>
        <dbReference type="Proteomes" id="UP001387293"/>
    </source>
</evidence>
<organism evidence="1 2">
    <name type="scientific">Mesorhizobium salmacidum</name>
    <dbReference type="NCBI Taxonomy" id="3015171"/>
    <lineage>
        <taxon>Bacteria</taxon>
        <taxon>Pseudomonadati</taxon>
        <taxon>Pseudomonadota</taxon>
        <taxon>Alphaproteobacteria</taxon>
        <taxon>Hyphomicrobiales</taxon>
        <taxon>Phyllobacteriaceae</taxon>
        <taxon>Mesorhizobium</taxon>
    </lineage>
</organism>
<protein>
    <recommendedName>
        <fullName evidence="3">AlpA family phage regulatory protein</fullName>
    </recommendedName>
</protein>
<accession>A0ABU8KW68</accession>
<dbReference type="RefSeq" id="WP_337106309.1">
    <property type="nucleotide sequence ID" value="NZ_JAPYKS010000007.1"/>
</dbReference>
<reference evidence="1 2" key="1">
    <citation type="submission" date="2022-12" db="EMBL/GenBank/DDBJ databases">
        <authorList>
            <person name="Muema E."/>
        </authorList>
    </citation>
    <scope>NUCLEOTIDE SEQUENCE [LARGE SCALE GENOMIC DNA]</scope>
    <source>
        <strain evidence="2">1326</strain>
    </source>
</reference>
<keyword evidence="2" id="KW-1185">Reference proteome</keyword>
<sequence>MENEAHGAGDDDLADEACACSIIGGKNSPIHRSTLWRGISAGRYPKPLKVGPNTNRWRRVELVACLEKAAAEREYGTG</sequence>